<protein>
    <recommendedName>
        <fullName evidence="4">Secreted protein</fullName>
    </recommendedName>
</protein>
<sequence length="116" mass="12955">MVVPVYLGSMVLFCLLSVAVNSPSFPRGRSYGYVESGQRLTEEPQYYRSAHHPSQHDQVHSSSAWSSTFPADFRKAAPLVLVLLRVAQTQTKMSLPPVALTPREKFPIAPLERSRV</sequence>
<dbReference type="Proteomes" id="UP001356427">
    <property type="component" value="Unassembled WGS sequence"/>
</dbReference>
<reference evidence="2 3" key="1">
    <citation type="submission" date="2021-04" db="EMBL/GenBank/DDBJ databases">
        <authorList>
            <person name="De Guttry C."/>
            <person name="Zahm M."/>
            <person name="Klopp C."/>
            <person name="Cabau C."/>
            <person name="Louis A."/>
            <person name="Berthelot C."/>
            <person name="Parey E."/>
            <person name="Roest Crollius H."/>
            <person name="Montfort J."/>
            <person name="Robinson-Rechavi M."/>
            <person name="Bucao C."/>
            <person name="Bouchez O."/>
            <person name="Gislard M."/>
            <person name="Lluch J."/>
            <person name="Milhes M."/>
            <person name="Lampietro C."/>
            <person name="Lopez Roques C."/>
            <person name="Donnadieu C."/>
            <person name="Braasch I."/>
            <person name="Desvignes T."/>
            <person name="Postlethwait J."/>
            <person name="Bobe J."/>
            <person name="Wedekind C."/>
            <person name="Guiguen Y."/>
        </authorList>
    </citation>
    <scope>NUCLEOTIDE SEQUENCE [LARGE SCALE GENOMIC DNA]</scope>
    <source>
        <strain evidence="2">Cs_M1</strain>
        <tissue evidence="2">Blood</tissue>
    </source>
</reference>
<feature type="signal peptide" evidence="1">
    <location>
        <begin position="1"/>
        <end position="19"/>
    </location>
</feature>
<keyword evidence="3" id="KW-1185">Reference proteome</keyword>
<evidence type="ECO:0000313" key="3">
    <source>
        <dbReference type="Proteomes" id="UP001356427"/>
    </source>
</evidence>
<evidence type="ECO:0000256" key="1">
    <source>
        <dbReference type="SAM" id="SignalP"/>
    </source>
</evidence>
<name>A0AAN8QZE1_9TELE</name>
<organism evidence="2 3">
    <name type="scientific">Coregonus suidteri</name>
    <dbReference type="NCBI Taxonomy" id="861788"/>
    <lineage>
        <taxon>Eukaryota</taxon>
        <taxon>Metazoa</taxon>
        <taxon>Chordata</taxon>
        <taxon>Craniata</taxon>
        <taxon>Vertebrata</taxon>
        <taxon>Euteleostomi</taxon>
        <taxon>Actinopterygii</taxon>
        <taxon>Neopterygii</taxon>
        <taxon>Teleostei</taxon>
        <taxon>Protacanthopterygii</taxon>
        <taxon>Salmoniformes</taxon>
        <taxon>Salmonidae</taxon>
        <taxon>Coregoninae</taxon>
        <taxon>Coregonus</taxon>
    </lineage>
</organism>
<dbReference type="AlphaFoldDB" id="A0AAN8QZE1"/>
<feature type="chain" id="PRO_5042856536" description="Secreted protein" evidence="1">
    <location>
        <begin position="20"/>
        <end position="116"/>
    </location>
</feature>
<gene>
    <name evidence="2" type="ORF">J4Q44_G00112670</name>
</gene>
<keyword evidence="1" id="KW-0732">Signal</keyword>
<evidence type="ECO:0000313" key="2">
    <source>
        <dbReference type="EMBL" id="KAK6317976.1"/>
    </source>
</evidence>
<dbReference type="EMBL" id="JAGTTL010000009">
    <property type="protein sequence ID" value="KAK6317976.1"/>
    <property type="molecule type" value="Genomic_DNA"/>
</dbReference>
<evidence type="ECO:0008006" key="4">
    <source>
        <dbReference type="Google" id="ProtNLM"/>
    </source>
</evidence>
<comment type="caution">
    <text evidence="2">The sequence shown here is derived from an EMBL/GenBank/DDBJ whole genome shotgun (WGS) entry which is preliminary data.</text>
</comment>
<accession>A0AAN8QZE1</accession>
<proteinExistence type="predicted"/>